<proteinExistence type="predicted"/>
<evidence type="ECO:0000313" key="2">
    <source>
        <dbReference type="Proteomes" id="UP000786560"/>
    </source>
</evidence>
<evidence type="ECO:0008006" key="3">
    <source>
        <dbReference type="Google" id="ProtNLM"/>
    </source>
</evidence>
<dbReference type="EMBL" id="DYUX01000005">
    <property type="protein sequence ID" value="HJG41097.1"/>
    <property type="molecule type" value="Genomic_DNA"/>
</dbReference>
<gene>
    <name evidence="1" type="ORF">K8U73_01695</name>
</gene>
<dbReference type="Proteomes" id="UP000786560">
    <property type="component" value="Unassembled WGS sequence"/>
</dbReference>
<dbReference type="RefSeq" id="WP_278710798.1">
    <property type="nucleotide sequence ID" value="NZ_DYUX01000005.1"/>
</dbReference>
<dbReference type="AlphaFoldDB" id="A0A921IXS5"/>
<comment type="caution">
    <text evidence="1">The sequence shown here is derived from an EMBL/GenBank/DDBJ whole genome shotgun (WGS) entry which is preliminary data.</text>
</comment>
<reference evidence="1" key="2">
    <citation type="submission" date="2021-09" db="EMBL/GenBank/DDBJ databases">
        <authorList>
            <person name="Gilroy R."/>
        </authorList>
    </citation>
    <scope>NUCLEOTIDE SEQUENCE</scope>
    <source>
        <strain evidence="1">ChiBcolR7-4860</strain>
    </source>
</reference>
<sequence>MQLSFLVAKALLEGDFASYFANLPSADVEPEPIVVREGRFERVSLMEAEERGTVTVAVMVVREVAATAEADALACERWIRRYGWEPVAENGNWRITGLDTTAPAFKEIDGSGRFVWAFDVVLTVVRSL</sequence>
<organism evidence="1 2">
    <name type="scientific">Bifidobacterium pullorum subsp. gallinarum</name>
    <dbReference type="NCBI Taxonomy" id="78344"/>
    <lineage>
        <taxon>Bacteria</taxon>
        <taxon>Bacillati</taxon>
        <taxon>Actinomycetota</taxon>
        <taxon>Actinomycetes</taxon>
        <taxon>Bifidobacteriales</taxon>
        <taxon>Bifidobacteriaceae</taxon>
        <taxon>Bifidobacterium</taxon>
    </lineage>
</organism>
<evidence type="ECO:0000313" key="1">
    <source>
        <dbReference type="EMBL" id="HJG41097.1"/>
    </source>
</evidence>
<name>A0A921IXS5_9BIFI</name>
<accession>A0A921IXS5</accession>
<protein>
    <recommendedName>
        <fullName evidence="3">Tail terminator</fullName>
    </recommendedName>
</protein>
<reference evidence="1" key="1">
    <citation type="journal article" date="2021" name="PeerJ">
        <title>Extensive microbial diversity within the chicken gut microbiome revealed by metagenomics and culture.</title>
        <authorList>
            <person name="Gilroy R."/>
            <person name="Ravi A."/>
            <person name="Getino M."/>
            <person name="Pursley I."/>
            <person name="Horton D.L."/>
            <person name="Alikhan N.F."/>
            <person name="Baker D."/>
            <person name="Gharbi K."/>
            <person name="Hall N."/>
            <person name="Watson M."/>
            <person name="Adriaenssens E.M."/>
            <person name="Foster-Nyarko E."/>
            <person name="Jarju S."/>
            <person name="Secka A."/>
            <person name="Antonio M."/>
            <person name="Oren A."/>
            <person name="Chaudhuri R.R."/>
            <person name="La Ragione R."/>
            <person name="Hildebrand F."/>
            <person name="Pallen M.J."/>
        </authorList>
    </citation>
    <scope>NUCLEOTIDE SEQUENCE</scope>
    <source>
        <strain evidence="1">ChiBcolR7-4860</strain>
    </source>
</reference>